<keyword evidence="8" id="KW-0966">Cell projection</keyword>
<evidence type="ECO:0000259" key="6">
    <source>
        <dbReference type="Pfam" id="PF06429"/>
    </source>
</evidence>
<dbReference type="KEGG" id="mflg:ABS361_03645"/>
<gene>
    <name evidence="8" type="primary">flgF</name>
    <name evidence="8" type="ORF">ABS361_03645</name>
</gene>
<dbReference type="GO" id="GO:0030694">
    <property type="term" value="C:bacterial-type flagellum basal body, rod"/>
    <property type="evidence" value="ECO:0007669"/>
    <property type="project" value="UniProtKB-UniRule"/>
</dbReference>
<evidence type="ECO:0000256" key="4">
    <source>
        <dbReference type="RuleBase" id="RU362116"/>
    </source>
</evidence>
<dbReference type="Pfam" id="PF00460">
    <property type="entry name" value="Flg_bb_rod"/>
    <property type="match status" value="1"/>
</dbReference>
<dbReference type="RefSeq" id="WP_407050483.1">
    <property type="nucleotide sequence ID" value="NZ_CP158568.1"/>
</dbReference>
<feature type="domain" description="Flagellar basal body rod protein N-terminal" evidence="5">
    <location>
        <begin position="7"/>
        <end position="35"/>
    </location>
</feature>
<dbReference type="EMBL" id="CP158568">
    <property type="protein sequence ID" value="XBY45390.1"/>
    <property type="molecule type" value="Genomic_DNA"/>
</dbReference>
<dbReference type="PANTHER" id="PTHR30435:SF19">
    <property type="entry name" value="FLAGELLAR BASAL-BODY ROD PROTEIN FLGG"/>
    <property type="match status" value="1"/>
</dbReference>
<organism evidence="8">
    <name type="scientific">Methyloraptor flagellatus</name>
    <dbReference type="NCBI Taxonomy" id="3162530"/>
    <lineage>
        <taxon>Bacteria</taxon>
        <taxon>Pseudomonadati</taxon>
        <taxon>Pseudomonadota</taxon>
        <taxon>Alphaproteobacteria</taxon>
        <taxon>Hyphomicrobiales</taxon>
        <taxon>Ancalomicrobiaceae</taxon>
        <taxon>Methyloraptor</taxon>
    </lineage>
</organism>
<evidence type="ECO:0000259" key="7">
    <source>
        <dbReference type="Pfam" id="PF22692"/>
    </source>
</evidence>
<evidence type="ECO:0000259" key="5">
    <source>
        <dbReference type="Pfam" id="PF00460"/>
    </source>
</evidence>
<dbReference type="AlphaFoldDB" id="A0AAU7XEW2"/>
<dbReference type="InterPro" id="IPR037925">
    <property type="entry name" value="FlgE/F/G-like"/>
</dbReference>
<proteinExistence type="inferred from homology"/>
<sequence>MENAQLVGLSRQVTLRRELDLIANNVANVDTMGFKAQTLLMKEQKLPPARENSFDRRSDRPVSFVLDDGNVYDLKPGQMVQTGNETDVAIDGKGWFAVQTPQGERYTRNGSFVIRADGTLVTRDNNPVLTEAGPLVLQPGEANLTIAGDGQISTSQGAKGKLRVVDFARQSDVKKVGETLFEGQNPQAATLPRLVQGQVEKSNVRAVVEMSRLIEVSRNYQAIAQWMSQTDDLRKNAIEKLAQVA</sequence>
<dbReference type="InterPro" id="IPR012836">
    <property type="entry name" value="FlgF"/>
</dbReference>
<dbReference type="Pfam" id="PF22692">
    <property type="entry name" value="LlgE_F_G_D1"/>
    <property type="match status" value="1"/>
</dbReference>
<evidence type="ECO:0000256" key="1">
    <source>
        <dbReference type="ARBA" id="ARBA00004117"/>
    </source>
</evidence>
<keyword evidence="3 4" id="KW-0975">Bacterial flagellum</keyword>
<dbReference type="GO" id="GO:0071978">
    <property type="term" value="P:bacterial-type flagellum-dependent swarming motility"/>
    <property type="evidence" value="ECO:0007669"/>
    <property type="project" value="TreeGrafter"/>
</dbReference>
<feature type="domain" description="Flagellar hook protein FlgE/F/G-like D1" evidence="7">
    <location>
        <begin position="89"/>
        <end position="153"/>
    </location>
</feature>
<evidence type="ECO:0000313" key="8">
    <source>
        <dbReference type="EMBL" id="XBY45390.1"/>
    </source>
</evidence>
<dbReference type="PROSITE" id="PS00588">
    <property type="entry name" value="FLAGELLA_BB_ROD"/>
    <property type="match status" value="1"/>
</dbReference>
<dbReference type="InterPro" id="IPR010930">
    <property type="entry name" value="Flg_bb/hook_C_dom"/>
</dbReference>
<dbReference type="Pfam" id="PF06429">
    <property type="entry name" value="Flg_bbr_C"/>
    <property type="match status" value="1"/>
</dbReference>
<reference evidence="8" key="1">
    <citation type="submission" date="2024-06" db="EMBL/GenBank/DDBJ databases">
        <title>Methylostella associata gen. nov., sp. nov., a novel Ancalomicrobiaceae-affiliated facultatively methylotrophic bacteria that feed on methanotrophs of the genus Methylococcus.</title>
        <authorList>
            <person name="Saltykova V."/>
            <person name="Danilova O.V."/>
            <person name="Oshkin I.Y."/>
            <person name="Belova S.E."/>
            <person name="Pimenov N.V."/>
            <person name="Dedysh S.N."/>
        </authorList>
    </citation>
    <scope>NUCLEOTIDE SEQUENCE</scope>
    <source>
        <strain evidence="8">S20</strain>
    </source>
</reference>
<evidence type="ECO:0000256" key="2">
    <source>
        <dbReference type="ARBA" id="ARBA00009677"/>
    </source>
</evidence>
<protein>
    <recommendedName>
        <fullName evidence="4">Flagellar basal-body rod protein FlgF</fullName>
    </recommendedName>
</protein>
<name>A0AAU7XEW2_9HYPH</name>
<comment type="subunit">
    <text evidence="4">The basal body constitutes a major portion of the flagellar organelle and consists of five rings (E,L,P,S, and M) mounted on a central rod. The rod consists of about 26 subunits of FlgG in the distal portion, and FlgB, FlgC and FlgF are thought to build up the proximal portion of the rod with about 6 subunits each.</text>
</comment>
<dbReference type="NCBIfam" id="TIGR02490">
    <property type="entry name" value="flgF"/>
    <property type="match status" value="1"/>
</dbReference>
<feature type="domain" description="Flagellar basal-body/hook protein C-terminal" evidence="6">
    <location>
        <begin position="196"/>
        <end position="238"/>
    </location>
</feature>
<dbReference type="InterPro" id="IPR053967">
    <property type="entry name" value="LlgE_F_G-like_D1"/>
</dbReference>
<dbReference type="NCBIfam" id="TIGR03506">
    <property type="entry name" value="FlgEFG_subfam"/>
    <property type="match status" value="1"/>
</dbReference>
<dbReference type="SUPFAM" id="SSF117143">
    <property type="entry name" value="Flagellar hook protein flgE"/>
    <property type="match status" value="1"/>
</dbReference>
<dbReference type="InterPro" id="IPR001444">
    <property type="entry name" value="Flag_bb_rod_N"/>
</dbReference>
<dbReference type="PANTHER" id="PTHR30435">
    <property type="entry name" value="FLAGELLAR PROTEIN"/>
    <property type="match status" value="1"/>
</dbReference>
<comment type="similarity">
    <text evidence="2 4">Belongs to the flagella basal body rod proteins family.</text>
</comment>
<keyword evidence="8" id="KW-0969">Cilium</keyword>
<dbReference type="InterPro" id="IPR019776">
    <property type="entry name" value="Flagellar_basal_body_rod_CS"/>
</dbReference>
<keyword evidence="8" id="KW-0282">Flagellum</keyword>
<comment type="subcellular location">
    <subcellularLocation>
        <location evidence="1 4">Bacterial flagellum basal body</location>
    </subcellularLocation>
</comment>
<dbReference type="InterPro" id="IPR020013">
    <property type="entry name" value="Flagellar_FlgE/F/G"/>
</dbReference>
<accession>A0AAU7XEW2</accession>
<evidence type="ECO:0000256" key="3">
    <source>
        <dbReference type="ARBA" id="ARBA00023143"/>
    </source>
</evidence>